<dbReference type="InterPro" id="IPR036397">
    <property type="entry name" value="RNaseH_sf"/>
</dbReference>
<dbReference type="PANTHER" id="PTHR43040:SF1">
    <property type="entry name" value="RIBONUCLEASE D"/>
    <property type="match status" value="1"/>
</dbReference>
<protein>
    <recommendedName>
        <fullName evidence="2">3'-5' exonuclease domain-containing protein</fullName>
    </recommendedName>
</protein>
<sequence>MNTDSTASCDEAVATDLQNVVSSTPQDATQDLTLPDDVSLCDSEEGFRNAMAELQKFDTLMFDCEGEELGTRGGTLSVISIRGISLHSPHPPKTFIFDILRLCRPEDPNCSIRPLLHLLASPSIRKVVYDGRMDFCAIWFGYGVPLNNVLDLQIFDMRTRLSEEKEDQRLRRLARFFPLGEIFRGRERFVQLNLLQGLGGALLDNKLQRKPKDSIDHHSWLERPLSDAHLYYAASDVYLIGLLLTHLEESYSLLDDLVLLQQSHRYVTLWIDNQPEKGNVFRSNPFFPLEILDFNSESTRKPCNACQRNLSHNSFPNHLWNAQMGRRFCYVCLIIPRWQQQQREEEERKQRGEKSKRKKQKKRTVERRGQERQGAATSVGGSRRV</sequence>
<dbReference type="InterPro" id="IPR012337">
    <property type="entry name" value="RNaseH-like_sf"/>
</dbReference>
<dbReference type="Proteomes" id="UP001465976">
    <property type="component" value="Unassembled WGS sequence"/>
</dbReference>
<feature type="domain" description="3'-5' exonuclease" evidence="2">
    <location>
        <begin position="42"/>
        <end position="248"/>
    </location>
</feature>
<comment type="caution">
    <text evidence="3">The sequence shown here is derived from an EMBL/GenBank/DDBJ whole genome shotgun (WGS) entry which is preliminary data.</text>
</comment>
<dbReference type="InterPro" id="IPR002562">
    <property type="entry name" value="3'-5'_exonuclease_dom"/>
</dbReference>
<keyword evidence="4" id="KW-1185">Reference proteome</keyword>
<feature type="compositionally biased region" description="Polar residues" evidence="1">
    <location>
        <begin position="375"/>
        <end position="385"/>
    </location>
</feature>
<dbReference type="Gene3D" id="3.30.420.10">
    <property type="entry name" value="Ribonuclease H-like superfamily/Ribonuclease H"/>
    <property type="match status" value="1"/>
</dbReference>
<accession>A0ABR3F520</accession>
<evidence type="ECO:0000313" key="3">
    <source>
        <dbReference type="EMBL" id="KAL0570336.1"/>
    </source>
</evidence>
<feature type="compositionally biased region" description="Basic residues" evidence="1">
    <location>
        <begin position="354"/>
        <end position="365"/>
    </location>
</feature>
<dbReference type="PANTHER" id="PTHR43040">
    <property type="entry name" value="RIBONUCLEASE D"/>
    <property type="match status" value="1"/>
</dbReference>
<organism evidence="3 4">
    <name type="scientific">Marasmius crinis-equi</name>
    <dbReference type="NCBI Taxonomy" id="585013"/>
    <lineage>
        <taxon>Eukaryota</taxon>
        <taxon>Fungi</taxon>
        <taxon>Dikarya</taxon>
        <taxon>Basidiomycota</taxon>
        <taxon>Agaricomycotina</taxon>
        <taxon>Agaricomycetes</taxon>
        <taxon>Agaricomycetidae</taxon>
        <taxon>Agaricales</taxon>
        <taxon>Marasmiineae</taxon>
        <taxon>Marasmiaceae</taxon>
        <taxon>Marasmius</taxon>
    </lineage>
</organism>
<evidence type="ECO:0000259" key="2">
    <source>
        <dbReference type="Pfam" id="PF01612"/>
    </source>
</evidence>
<gene>
    <name evidence="3" type="ORF">V5O48_011633</name>
</gene>
<dbReference type="Pfam" id="PF01612">
    <property type="entry name" value="DNA_pol_A_exo1"/>
    <property type="match status" value="1"/>
</dbReference>
<proteinExistence type="predicted"/>
<name>A0ABR3F520_9AGAR</name>
<feature type="compositionally biased region" description="Basic and acidic residues" evidence="1">
    <location>
        <begin position="342"/>
        <end position="353"/>
    </location>
</feature>
<evidence type="ECO:0000313" key="4">
    <source>
        <dbReference type="Proteomes" id="UP001465976"/>
    </source>
</evidence>
<feature type="region of interest" description="Disordered" evidence="1">
    <location>
        <begin position="342"/>
        <end position="385"/>
    </location>
</feature>
<reference evidence="3 4" key="1">
    <citation type="submission" date="2024-02" db="EMBL/GenBank/DDBJ databases">
        <title>A draft genome for the cacao thread blight pathogen Marasmius crinis-equi.</title>
        <authorList>
            <person name="Cohen S.P."/>
            <person name="Baruah I.K."/>
            <person name="Amoako-Attah I."/>
            <person name="Bukari Y."/>
            <person name="Meinhardt L.W."/>
            <person name="Bailey B.A."/>
        </authorList>
    </citation>
    <scope>NUCLEOTIDE SEQUENCE [LARGE SCALE GENOMIC DNA]</scope>
    <source>
        <strain evidence="3 4">GH-76</strain>
    </source>
</reference>
<dbReference type="EMBL" id="JBAHYK010000954">
    <property type="protein sequence ID" value="KAL0570336.1"/>
    <property type="molecule type" value="Genomic_DNA"/>
</dbReference>
<dbReference type="SUPFAM" id="SSF53098">
    <property type="entry name" value="Ribonuclease H-like"/>
    <property type="match status" value="1"/>
</dbReference>
<evidence type="ECO:0000256" key="1">
    <source>
        <dbReference type="SAM" id="MobiDB-lite"/>
    </source>
</evidence>